<dbReference type="EC" id="3.1.26.5" evidence="7 8"/>
<sequence>MIRFVFSKKLRLLNSSQFSYVFQKPFKISNKELIILARKNILPYPRIGILIGCKSIKKAHDRNRIKRLIRETFRLSQNKLIAMDYIVIAKKKIKLLDNNIILITKLELLWLRYCQILLKR</sequence>
<evidence type="ECO:0000313" key="10">
    <source>
        <dbReference type="Proteomes" id="UP000317544"/>
    </source>
</evidence>
<protein>
    <recommendedName>
        <fullName evidence="7 8">Ribonuclease P protein component</fullName>
        <shortName evidence="7">RNase P protein</shortName>
        <shortName evidence="7">RNaseP protein</shortName>
        <ecNumber evidence="7 8">3.1.26.5</ecNumber>
    </recommendedName>
    <alternativeName>
        <fullName evidence="7">Protein C5</fullName>
    </alternativeName>
</protein>
<dbReference type="PROSITE" id="PS00648">
    <property type="entry name" value="RIBONUCLEASE_P"/>
    <property type="match status" value="1"/>
</dbReference>
<evidence type="ECO:0000256" key="4">
    <source>
        <dbReference type="ARBA" id="ARBA00022759"/>
    </source>
</evidence>
<keyword evidence="6 7" id="KW-0694">RNA-binding</keyword>
<dbReference type="EMBL" id="AP019379">
    <property type="protein sequence ID" value="BBI01031.1"/>
    <property type="molecule type" value="Genomic_DNA"/>
</dbReference>
<dbReference type="PANTHER" id="PTHR33992">
    <property type="entry name" value="RIBONUCLEASE P PROTEIN COMPONENT"/>
    <property type="match status" value="1"/>
</dbReference>
<dbReference type="Pfam" id="PF00825">
    <property type="entry name" value="Ribonuclease_P"/>
    <property type="match status" value="1"/>
</dbReference>
<dbReference type="HAMAP" id="MF_00227">
    <property type="entry name" value="RNase_P"/>
    <property type="match status" value="1"/>
</dbReference>
<organism evidence="9 10">
    <name type="scientific">Buchnera aphidicola</name>
    <name type="common">Nipponaphis monzeni</name>
    <dbReference type="NCBI Taxonomy" id="2495405"/>
    <lineage>
        <taxon>Bacteria</taxon>
        <taxon>Pseudomonadati</taxon>
        <taxon>Pseudomonadota</taxon>
        <taxon>Gammaproteobacteria</taxon>
        <taxon>Enterobacterales</taxon>
        <taxon>Erwiniaceae</taxon>
        <taxon>Buchnera</taxon>
    </lineage>
</organism>
<name>A0A455T9M4_9GAMM</name>
<dbReference type="PANTHER" id="PTHR33992:SF1">
    <property type="entry name" value="RIBONUCLEASE P PROTEIN COMPONENT"/>
    <property type="match status" value="1"/>
</dbReference>
<evidence type="ECO:0000313" key="9">
    <source>
        <dbReference type="EMBL" id="BBI01031.1"/>
    </source>
</evidence>
<evidence type="ECO:0000256" key="7">
    <source>
        <dbReference type="HAMAP-Rule" id="MF_00227"/>
    </source>
</evidence>
<dbReference type="GO" id="GO:0001682">
    <property type="term" value="P:tRNA 5'-leader removal"/>
    <property type="evidence" value="ECO:0007669"/>
    <property type="project" value="UniProtKB-UniRule"/>
</dbReference>
<keyword evidence="2 7" id="KW-0819">tRNA processing</keyword>
<keyword evidence="10" id="KW-1185">Reference proteome</keyword>
<evidence type="ECO:0000256" key="3">
    <source>
        <dbReference type="ARBA" id="ARBA00022722"/>
    </source>
</evidence>
<dbReference type="RefSeq" id="WP_158344463.1">
    <property type="nucleotide sequence ID" value="NZ_AP019379.1"/>
</dbReference>
<comment type="similarity">
    <text evidence="7">Belongs to the RnpA family.</text>
</comment>
<dbReference type="InterPro" id="IPR000100">
    <property type="entry name" value="RNase_P"/>
</dbReference>
<dbReference type="GO" id="GO:0042781">
    <property type="term" value="F:3'-tRNA processing endoribonuclease activity"/>
    <property type="evidence" value="ECO:0007669"/>
    <property type="project" value="TreeGrafter"/>
</dbReference>
<dbReference type="Proteomes" id="UP000317544">
    <property type="component" value="Chromosome"/>
</dbReference>
<evidence type="ECO:0000256" key="1">
    <source>
        <dbReference type="ARBA" id="ARBA00002663"/>
    </source>
</evidence>
<keyword evidence="3 7" id="KW-0540">Nuclease</keyword>
<dbReference type="GO" id="GO:0000049">
    <property type="term" value="F:tRNA binding"/>
    <property type="evidence" value="ECO:0007669"/>
    <property type="project" value="UniProtKB-UniRule"/>
</dbReference>
<dbReference type="NCBIfam" id="TIGR00188">
    <property type="entry name" value="rnpA"/>
    <property type="match status" value="1"/>
</dbReference>
<dbReference type="AlphaFoldDB" id="A0A455T9M4"/>
<comment type="subunit">
    <text evidence="7">Consists of a catalytic RNA component (M1 or rnpB) and a protein subunit.</text>
</comment>
<accession>A0A455T9M4</accession>
<evidence type="ECO:0000256" key="8">
    <source>
        <dbReference type="NCBIfam" id="TIGR00188"/>
    </source>
</evidence>
<dbReference type="SUPFAM" id="SSF54211">
    <property type="entry name" value="Ribosomal protein S5 domain 2-like"/>
    <property type="match status" value="1"/>
</dbReference>
<dbReference type="InterPro" id="IPR014721">
    <property type="entry name" value="Ribsml_uS5_D2-typ_fold_subgr"/>
</dbReference>
<dbReference type="GO" id="GO:0004526">
    <property type="term" value="F:ribonuclease P activity"/>
    <property type="evidence" value="ECO:0007669"/>
    <property type="project" value="UniProtKB-UniRule"/>
</dbReference>
<comment type="function">
    <text evidence="1 7">RNaseP catalyzes the removal of the 5'-leader sequence from pre-tRNA to produce the mature 5'-terminus. It can also cleave other RNA substrates such as 4.5S RNA. The protein component plays an auxiliary but essential role in vivo by binding to the 5'-leader sequence and broadening the substrate specificity of the ribozyme.</text>
</comment>
<evidence type="ECO:0000256" key="2">
    <source>
        <dbReference type="ARBA" id="ARBA00022694"/>
    </source>
</evidence>
<evidence type="ECO:0000256" key="6">
    <source>
        <dbReference type="ARBA" id="ARBA00022884"/>
    </source>
</evidence>
<dbReference type="OrthoDB" id="9796422at2"/>
<keyword evidence="5 7" id="KW-0378">Hydrolase</keyword>
<reference evidence="9 10" key="1">
    <citation type="journal article" date="2019" name="Proc. Natl. Acad. Sci. U.S.A.">
        <title>Exaggeration and cooption of innate immunity for social defense.</title>
        <authorList>
            <person name="Kutsukake M."/>
            <person name="Moriyama M."/>
            <person name="Shigenobu S."/>
            <person name="Meng X.-Y."/>
            <person name="Nikoh N."/>
            <person name="Noda C."/>
            <person name="Kobayashi S."/>
            <person name="Fukatsu T."/>
        </authorList>
    </citation>
    <scope>NUCLEOTIDE SEQUENCE [LARGE SCALE GENOMIC DNA]</scope>
    <source>
        <strain evidence="9 10">Nmo</strain>
    </source>
</reference>
<comment type="catalytic activity">
    <reaction evidence="7">
        <text>Endonucleolytic cleavage of RNA, removing 5'-extranucleotides from tRNA precursor.</text>
        <dbReference type="EC" id="3.1.26.5"/>
    </reaction>
</comment>
<dbReference type="InterPro" id="IPR020539">
    <property type="entry name" value="RNase_P_CS"/>
</dbReference>
<evidence type="ECO:0000256" key="5">
    <source>
        <dbReference type="ARBA" id="ARBA00022801"/>
    </source>
</evidence>
<keyword evidence="4 7" id="KW-0255">Endonuclease</keyword>
<gene>
    <name evidence="7 9" type="primary">rnpA</name>
    <name evidence="9" type="ORF">BUCNMO_012</name>
</gene>
<dbReference type="InterPro" id="IPR020568">
    <property type="entry name" value="Ribosomal_Su5_D2-typ_SF"/>
</dbReference>
<dbReference type="GO" id="GO:0030677">
    <property type="term" value="C:ribonuclease P complex"/>
    <property type="evidence" value="ECO:0007669"/>
    <property type="project" value="TreeGrafter"/>
</dbReference>
<dbReference type="Gene3D" id="3.30.230.10">
    <property type="match status" value="1"/>
</dbReference>
<proteinExistence type="inferred from homology"/>